<evidence type="ECO:0000313" key="12">
    <source>
        <dbReference type="EMBL" id="RZO21070.1"/>
    </source>
</evidence>
<evidence type="ECO:0000256" key="1">
    <source>
        <dbReference type="ARBA" id="ARBA00004141"/>
    </source>
</evidence>
<dbReference type="InterPro" id="IPR050480">
    <property type="entry name" value="CysZ-like"/>
</dbReference>
<dbReference type="GO" id="GO:0000103">
    <property type="term" value="P:sulfate assimilation"/>
    <property type="evidence" value="ECO:0007669"/>
    <property type="project" value="TreeGrafter"/>
</dbReference>
<feature type="transmembrane region" description="Helical" evidence="11">
    <location>
        <begin position="26"/>
        <end position="50"/>
    </location>
</feature>
<dbReference type="PANTHER" id="PTHR37468">
    <property type="entry name" value="SULFATE TRANSPORTER CYSZ"/>
    <property type="match status" value="1"/>
</dbReference>
<evidence type="ECO:0000256" key="2">
    <source>
        <dbReference type="ARBA" id="ARBA00022448"/>
    </source>
</evidence>
<evidence type="ECO:0000256" key="3">
    <source>
        <dbReference type="ARBA" id="ARBA00022475"/>
    </source>
</evidence>
<proteinExistence type="predicted"/>
<protein>
    <submittedName>
        <fullName evidence="12">Sulfate transporter CysZ</fullName>
    </submittedName>
</protein>
<evidence type="ECO:0000256" key="11">
    <source>
        <dbReference type="SAM" id="Phobius"/>
    </source>
</evidence>
<feature type="transmembrane region" description="Helical" evidence="11">
    <location>
        <begin position="166"/>
        <end position="186"/>
    </location>
</feature>
<dbReference type="NCBIfam" id="NF003433">
    <property type="entry name" value="PRK04949.1"/>
    <property type="match status" value="1"/>
</dbReference>
<keyword evidence="9 11" id="KW-0472">Membrane</keyword>
<evidence type="ECO:0000256" key="5">
    <source>
        <dbReference type="ARBA" id="ARBA00022605"/>
    </source>
</evidence>
<evidence type="ECO:0000256" key="6">
    <source>
        <dbReference type="ARBA" id="ARBA00022692"/>
    </source>
</evidence>
<evidence type="ECO:0000313" key="13">
    <source>
        <dbReference type="Proteomes" id="UP000315889"/>
    </source>
</evidence>
<gene>
    <name evidence="12" type="primary">cysZ</name>
    <name evidence="12" type="ORF">EVB03_02265</name>
</gene>
<dbReference type="GO" id="GO:0009675">
    <property type="term" value="F:high-affinity sulfate:proton symporter activity"/>
    <property type="evidence" value="ECO:0007669"/>
    <property type="project" value="TreeGrafter"/>
</dbReference>
<dbReference type="Proteomes" id="UP000315889">
    <property type="component" value="Unassembled WGS sequence"/>
</dbReference>
<evidence type="ECO:0000256" key="8">
    <source>
        <dbReference type="ARBA" id="ARBA00023032"/>
    </source>
</evidence>
<dbReference type="AlphaFoldDB" id="A0A520MIM5"/>
<feature type="transmembrane region" description="Helical" evidence="11">
    <location>
        <begin position="70"/>
        <end position="96"/>
    </location>
</feature>
<dbReference type="Pfam" id="PF07264">
    <property type="entry name" value="EI24"/>
    <property type="match status" value="1"/>
</dbReference>
<name>A0A520MIM5_9GAMM</name>
<organism evidence="12 13">
    <name type="scientific">SAR92 clade bacterium</name>
    <dbReference type="NCBI Taxonomy" id="2315479"/>
    <lineage>
        <taxon>Bacteria</taxon>
        <taxon>Pseudomonadati</taxon>
        <taxon>Pseudomonadota</taxon>
        <taxon>Gammaproteobacteria</taxon>
        <taxon>Cellvibrionales</taxon>
        <taxon>Porticoccaceae</taxon>
        <taxon>SAR92 clade</taxon>
    </lineage>
</organism>
<sequence>MARGVTVGPSLILEGMRILWRRDIRWLVLIPLLVNIILFVSVAGFAASWLQNWITTISTSVPEWLQWLAWVIWFLFALLALAIYAFTFTILANLIGSPFYGVIAQRVIAVEIANEHSVAMAEDHWWHSAWKSLNRELQLIGYFLPRTLAVSIVTVILSFIPVLNLLAPIIAGTWAAWCLCLQYLDYAADSEGISFLVLRQKVSDNRFNSLGFGLSAMLGSAIPMINLVMLPASVVAGSLLWCRQHREFS</sequence>
<accession>A0A520MIM5</accession>
<keyword evidence="3" id="KW-1003">Cell membrane</keyword>
<keyword evidence="4" id="KW-0997">Cell inner membrane</keyword>
<comment type="subcellular location">
    <subcellularLocation>
        <location evidence="1">Membrane</location>
        <topology evidence="1">Multi-pass membrane protein</topology>
    </subcellularLocation>
</comment>
<reference evidence="12 13" key="1">
    <citation type="submission" date="2019-02" db="EMBL/GenBank/DDBJ databases">
        <title>Prokaryotic population dynamics and viral predation in marine succession experiment using metagenomics: the confinement effect.</title>
        <authorList>
            <person name="Haro-Moreno J.M."/>
            <person name="Rodriguez-Valera F."/>
            <person name="Lopez-Perez M."/>
        </authorList>
    </citation>
    <scope>NUCLEOTIDE SEQUENCE [LARGE SCALE GENOMIC DNA]</scope>
    <source>
        <strain evidence="12">MED-G170</strain>
    </source>
</reference>
<dbReference type="GO" id="GO:0019344">
    <property type="term" value="P:cysteine biosynthetic process"/>
    <property type="evidence" value="ECO:0007669"/>
    <property type="project" value="UniProtKB-KW"/>
</dbReference>
<dbReference type="PANTHER" id="PTHR37468:SF1">
    <property type="entry name" value="SULFATE TRANSPORTER CYSZ"/>
    <property type="match status" value="1"/>
</dbReference>
<evidence type="ECO:0000256" key="10">
    <source>
        <dbReference type="ARBA" id="ARBA00023192"/>
    </source>
</evidence>
<keyword evidence="7 11" id="KW-1133">Transmembrane helix</keyword>
<keyword evidence="6 11" id="KW-0812">Transmembrane</keyword>
<dbReference type="EMBL" id="SHBP01000002">
    <property type="protein sequence ID" value="RZO21070.1"/>
    <property type="molecule type" value="Genomic_DNA"/>
</dbReference>
<evidence type="ECO:0000256" key="7">
    <source>
        <dbReference type="ARBA" id="ARBA00022989"/>
    </source>
</evidence>
<dbReference type="InterPro" id="IPR059112">
    <property type="entry name" value="CysZ/EI24"/>
</dbReference>
<keyword evidence="2" id="KW-0813">Transport</keyword>
<keyword evidence="10" id="KW-0198">Cysteine biosynthesis</keyword>
<dbReference type="GO" id="GO:0005886">
    <property type="term" value="C:plasma membrane"/>
    <property type="evidence" value="ECO:0007669"/>
    <property type="project" value="TreeGrafter"/>
</dbReference>
<keyword evidence="5" id="KW-0028">Amino-acid biosynthesis</keyword>
<comment type="caution">
    <text evidence="12">The sequence shown here is derived from an EMBL/GenBank/DDBJ whole genome shotgun (WGS) entry which is preliminary data.</text>
</comment>
<evidence type="ECO:0000256" key="9">
    <source>
        <dbReference type="ARBA" id="ARBA00023136"/>
    </source>
</evidence>
<evidence type="ECO:0000256" key="4">
    <source>
        <dbReference type="ARBA" id="ARBA00022519"/>
    </source>
</evidence>
<keyword evidence="8" id="KW-0764">Sulfate transport</keyword>